<sequence length="73" mass="7727">MKTMMKVFASGFAVVLILWGIFVVVGFDGQPVAKPIDMDPGPASQELATPIDMDPGPASHYLARPIDMDPGPA</sequence>
<proteinExistence type="predicted"/>
<protein>
    <submittedName>
        <fullName evidence="2">Uncharacterized protein</fullName>
    </submittedName>
</protein>
<evidence type="ECO:0000313" key="3">
    <source>
        <dbReference type="Proteomes" id="UP001232445"/>
    </source>
</evidence>
<gene>
    <name evidence="2" type="ORF">J2S00_002115</name>
</gene>
<dbReference type="RefSeq" id="WP_307339161.1">
    <property type="nucleotide sequence ID" value="NZ_JAUSUQ010000007.1"/>
</dbReference>
<dbReference type="EMBL" id="JAUSUQ010000007">
    <property type="protein sequence ID" value="MDQ0339328.1"/>
    <property type="molecule type" value="Genomic_DNA"/>
</dbReference>
<organism evidence="2 3">
    <name type="scientific">Caldalkalibacillus uzonensis</name>
    <dbReference type="NCBI Taxonomy" id="353224"/>
    <lineage>
        <taxon>Bacteria</taxon>
        <taxon>Bacillati</taxon>
        <taxon>Bacillota</taxon>
        <taxon>Bacilli</taxon>
        <taxon>Bacillales</taxon>
        <taxon>Bacillaceae</taxon>
        <taxon>Caldalkalibacillus</taxon>
    </lineage>
</organism>
<accession>A0ABU0CSC3</accession>
<keyword evidence="3" id="KW-1185">Reference proteome</keyword>
<evidence type="ECO:0000256" key="1">
    <source>
        <dbReference type="SAM" id="MobiDB-lite"/>
    </source>
</evidence>
<name>A0ABU0CSC3_9BACI</name>
<feature type="region of interest" description="Disordered" evidence="1">
    <location>
        <begin position="36"/>
        <end position="73"/>
    </location>
</feature>
<dbReference type="Proteomes" id="UP001232445">
    <property type="component" value="Unassembled WGS sequence"/>
</dbReference>
<comment type="caution">
    <text evidence="2">The sequence shown here is derived from an EMBL/GenBank/DDBJ whole genome shotgun (WGS) entry which is preliminary data.</text>
</comment>
<evidence type="ECO:0000313" key="2">
    <source>
        <dbReference type="EMBL" id="MDQ0339328.1"/>
    </source>
</evidence>
<reference evidence="2 3" key="1">
    <citation type="submission" date="2023-07" db="EMBL/GenBank/DDBJ databases">
        <title>Genomic Encyclopedia of Type Strains, Phase IV (KMG-IV): sequencing the most valuable type-strain genomes for metagenomic binning, comparative biology and taxonomic classification.</title>
        <authorList>
            <person name="Goeker M."/>
        </authorList>
    </citation>
    <scope>NUCLEOTIDE SEQUENCE [LARGE SCALE GENOMIC DNA]</scope>
    <source>
        <strain evidence="2 3">DSM 17740</strain>
    </source>
</reference>